<name>A0ACB9PVW4_BAUVA</name>
<accession>A0ACB9PVW4</accession>
<evidence type="ECO:0000313" key="2">
    <source>
        <dbReference type="Proteomes" id="UP000828941"/>
    </source>
</evidence>
<sequence>MAMTNMKAILCFLLIVTVISPVTQAASRISSQAPPGSINHIYGTTAVDAHLCDGSCAPNDCCLCVYVNLKPLCNQCCVIR</sequence>
<dbReference type="EMBL" id="CM039428">
    <property type="protein sequence ID" value="KAI4352164.1"/>
    <property type="molecule type" value="Genomic_DNA"/>
</dbReference>
<keyword evidence="2" id="KW-1185">Reference proteome</keyword>
<protein>
    <submittedName>
        <fullName evidence="1">Uncharacterized protein</fullName>
    </submittedName>
</protein>
<comment type="caution">
    <text evidence="1">The sequence shown here is derived from an EMBL/GenBank/DDBJ whole genome shotgun (WGS) entry which is preliminary data.</text>
</comment>
<reference evidence="1 2" key="1">
    <citation type="journal article" date="2022" name="DNA Res.">
        <title>Chromosomal-level genome assembly of the orchid tree Bauhinia variegata (Leguminosae; Cercidoideae) supports the allotetraploid origin hypothesis of Bauhinia.</title>
        <authorList>
            <person name="Zhong Y."/>
            <person name="Chen Y."/>
            <person name="Zheng D."/>
            <person name="Pang J."/>
            <person name="Liu Y."/>
            <person name="Luo S."/>
            <person name="Meng S."/>
            <person name="Qian L."/>
            <person name="Wei D."/>
            <person name="Dai S."/>
            <person name="Zhou R."/>
        </authorList>
    </citation>
    <scope>NUCLEOTIDE SEQUENCE [LARGE SCALE GENOMIC DNA]</scope>
    <source>
        <strain evidence="1">BV-YZ2020</strain>
    </source>
</reference>
<dbReference type="Proteomes" id="UP000828941">
    <property type="component" value="Chromosome 3"/>
</dbReference>
<organism evidence="1 2">
    <name type="scientific">Bauhinia variegata</name>
    <name type="common">Purple orchid tree</name>
    <name type="synonym">Phanera variegata</name>
    <dbReference type="NCBI Taxonomy" id="167791"/>
    <lineage>
        <taxon>Eukaryota</taxon>
        <taxon>Viridiplantae</taxon>
        <taxon>Streptophyta</taxon>
        <taxon>Embryophyta</taxon>
        <taxon>Tracheophyta</taxon>
        <taxon>Spermatophyta</taxon>
        <taxon>Magnoliopsida</taxon>
        <taxon>eudicotyledons</taxon>
        <taxon>Gunneridae</taxon>
        <taxon>Pentapetalae</taxon>
        <taxon>rosids</taxon>
        <taxon>fabids</taxon>
        <taxon>Fabales</taxon>
        <taxon>Fabaceae</taxon>
        <taxon>Cercidoideae</taxon>
        <taxon>Cercideae</taxon>
        <taxon>Bauhiniinae</taxon>
        <taxon>Bauhinia</taxon>
    </lineage>
</organism>
<proteinExistence type="predicted"/>
<evidence type="ECO:0000313" key="1">
    <source>
        <dbReference type="EMBL" id="KAI4352164.1"/>
    </source>
</evidence>
<gene>
    <name evidence="1" type="ORF">L6164_006442</name>
</gene>